<dbReference type="GO" id="GO:0004146">
    <property type="term" value="F:dihydrofolate reductase activity"/>
    <property type="evidence" value="ECO:0007669"/>
    <property type="project" value="UniProtKB-EC"/>
</dbReference>
<organism evidence="7 8">
    <name type="scientific">Vibrio phage VP4B</name>
    <dbReference type="NCBI Taxonomy" id="1262540"/>
    <lineage>
        <taxon>Viruses</taxon>
        <taxon>Duplodnaviria</taxon>
        <taxon>Heunggongvirae</taxon>
        <taxon>Uroviricota</taxon>
        <taxon>Caudoviricetes</taxon>
        <taxon>Chimalliviridae</taxon>
        <taxon>Gorgonvirinae</taxon>
        <taxon>Tidunavirus</taxon>
        <taxon>Tidunavirus VP4B</taxon>
    </lineage>
</organism>
<keyword evidence="8" id="KW-1185">Reference proteome</keyword>
<dbReference type="GO" id="GO:0050661">
    <property type="term" value="F:NADP binding"/>
    <property type="evidence" value="ECO:0007669"/>
    <property type="project" value="InterPro"/>
</dbReference>
<evidence type="ECO:0000256" key="2">
    <source>
        <dbReference type="ARBA" id="ARBA00012856"/>
    </source>
</evidence>
<evidence type="ECO:0000256" key="3">
    <source>
        <dbReference type="ARBA" id="ARBA00022563"/>
    </source>
</evidence>
<evidence type="ECO:0000256" key="1">
    <source>
        <dbReference type="ARBA" id="ARBA00004903"/>
    </source>
</evidence>
<evidence type="ECO:0000313" key="7">
    <source>
        <dbReference type="EMBL" id="AGB07145.1"/>
    </source>
</evidence>
<dbReference type="RefSeq" id="YP_009626007.1">
    <property type="nucleotide sequence ID" value="NC_042136.1"/>
</dbReference>
<accession>V9LZM6</accession>
<dbReference type="GO" id="GO:0043168">
    <property type="term" value="F:anion binding"/>
    <property type="evidence" value="ECO:0007669"/>
    <property type="project" value="UniProtKB-ARBA"/>
</dbReference>
<evidence type="ECO:0000259" key="6">
    <source>
        <dbReference type="PROSITE" id="PS51330"/>
    </source>
</evidence>
<feature type="domain" description="DHFR" evidence="6">
    <location>
        <begin position="4"/>
        <end position="161"/>
    </location>
</feature>
<reference evidence="7 8" key="1">
    <citation type="submission" date="2012-11" db="EMBL/GenBank/DDBJ databases">
        <title>Complete genome sequence of a novel phiKZ-like Vibrio phage.</title>
        <authorList>
            <person name="Luo Z."/>
            <person name="Yu Y."/>
        </authorList>
    </citation>
    <scope>NUCLEOTIDE SEQUENCE [LARGE SCALE GENOMIC DNA]</scope>
</reference>
<dbReference type="PIRSF" id="PIRSF000194">
    <property type="entry name" value="DHFR"/>
    <property type="match status" value="1"/>
</dbReference>
<comment type="pathway">
    <text evidence="1">Cofactor biosynthesis; tetrahydrofolate biosynthesis; 5,6,7,8-tetrahydrofolate from 7,8-dihydrofolate: step 1/1.</text>
</comment>
<dbReference type="InterPro" id="IPR012259">
    <property type="entry name" value="DHFR"/>
</dbReference>
<name>V9LZM6_9CAUD</name>
<dbReference type="PROSITE" id="PS51330">
    <property type="entry name" value="DHFR_2"/>
    <property type="match status" value="1"/>
</dbReference>
<dbReference type="PRINTS" id="PR00070">
    <property type="entry name" value="DHFR"/>
</dbReference>
<dbReference type="InterPro" id="IPR024072">
    <property type="entry name" value="DHFR-like_dom_sf"/>
</dbReference>
<dbReference type="GO" id="GO:0046452">
    <property type="term" value="P:dihydrofolate metabolic process"/>
    <property type="evidence" value="ECO:0007669"/>
    <property type="project" value="TreeGrafter"/>
</dbReference>
<keyword evidence="3" id="KW-0554">One-carbon metabolism</keyword>
<dbReference type="PANTHER" id="PTHR48069:SF3">
    <property type="entry name" value="DIHYDROFOLATE REDUCTASE"/>
    <property type="match status" value="1"/>
</dbReference>
<dbReference type="InterPro" id="IPR001796">
    <property type="entry name" value="DHFR_dom"/>
</dbReference>
<dbReference type="GO" id="GO:0046654">
    <property type="term" value="P:tetrahydrofolate biosynthetic process"/>
    <property type="evidence" value="ECO:0007669"/>
    <property type="project" value="InterPro"/>
</dbReference>
<dbReference type="FunFam" id="3.40.430.10:FF:000001">
    <property type="entry name" value="Dihydrofolate reductase"/>
    <property type="match status" value="1"/>
</dbReference>
<dbReference type="GO" id="GO:0046655">
    <property type="term" value="P:folic acid metabolic process"/>
    <property type="evidence" value="ECO:0007669"/>
    <property type="project" value="TreeGrafter"/>
</dbReference>
<dbReference type="CDD" id="cd00209">
    <property type="entry name" value="DHFR"/>
    <property type="match status" value="1"/>
</dbReference>
<dbReference type="PANTHER" id="PTHR48069">
    <property type="entry name" value="DIHYDROFOLATE REDUCTASE"/>
    <property type="match status" value="1"/>
</dbReference>
<evidence type="ECO:0000256" key="4">
    <source>
        <dbReference type="ARBA" id="ARBA00022857"/>
    </source>
</evidence>
<evidence type="ECO:0000313" key="8">
    <source>
        <dbReference type="Proteomes" id="UP000272155"/>
    </source>
</evidence>
<dbReference type="EC" id="1.5.1.3" evidence="2"/>
<dbReference type="GO" id="GO:0006730">
    <property type="term" value="P:one-carbon metabolic process"/>
    <property type="evidence" value="ECO:0007669"/>
    <property type="project" value="UniProtKB-KW"/>
</dbReference>
<dbReference type="Proteomes" id="UP000272155">
    <property type="component" value="Segment"/>
</dbReference>
<dbReference type="Gene3D" id="3.40.430.10">
    <property type="entry name" value="Dihydrofolate Reductase, subunit A"/>
    <property type="match status" value="1"/>
</dbReference>
<dbReference type="GeneID" id="40102907"/>
<dbReference type="OrthoDB" id="9577at10239"/>
<sequence length="171" mass="19933">MYRQLSMIVAMSKNRCIGRSNKLLWNLPADMKWFRKQTEGRPVVMGHRTHKSIGRLLPNRQNIILSRDEDLVIPGALVLNSVEEVLRMAELLDDMVIIGGENIYKAFLPYTNLIMRTTVDAEMEGDAFFPDVDNEFYQFAVTRYEQDEKHFADLTFEILMRNTEDTHETTD</sequence>
<evidence type="ECO:0000256" key="5">
    <source>
        <dbReference type="ARBA" id="ARBA00023002"/>
    </source>
</evidence>
<dbReference type="SUPFAM" id="SSF53597">
    <property type="entry name" value="Dihydrofolate reductase-like"/>
    <property type="match status" value="1"/>
</dbReference>
<dbReference type="KEGG" id="vg:40102907"/>
<keyword evidence="5" id="KW-0560">Oxidoreductase</keyword>
<dbReference type="EMBL" id="KC131130">
    <property type="protein sequence ID" value="AGB07145.1"/>
    <property type="molecule type" value="Genomic_DNA"/>
</dbReference>
<protein>
    <recommendedName>
        <fullName evidence="2">dihydrofolate reductase</fullName>
        <ecNumber evidence="2">1.5.1.3</ecNumber>
    </recommendedName>
</protein>
<proteinExistence type="predicted"/>
<dbReference type="Pfam" id="PF00186">
    <property type="entry name" value="DHFR_1"/>
    <property type="match status" value="1"/>
</dbReference>
<keyword evidence="4" id="KW-0521">NADP</keyword>